<proteinExistence type="predicted"/>
<gene>
    <name evidence="1" type="ORF">SDC9_89714</name>
</gene>
<sequence length="169" mass="19626">MRERLKELDIRIMELADYLHLSRPTLYKFIDMYEQGNTRGIDRGVLDLFKYIDNSPYIGKKNVVSYIINNLSPDTAVTESSLETAVKTFEKSKSYSKDKADFIQVLINSQVFDGLIPYFNKCNELLSGGKLSEEDVDYLGNFLIFRDRVENGYELLKKEKTKVKQILED</sequence>
<dbReference type="EMBL" id="VSSQ01009953">
    <property type="protein sequence ID" value="MPM43041.1"/>
    <property type="molecule type" value="Genomic_DNA"/>
</dbReference>
<comment type="caution">
    <text evidence="1">The sequence shown here is derived from an EMBL/GenBank/DDBJ whole genome shotgun (WGS) entry which is preliminary data.</text>
</comment>
<protein>
    <submittedName>
        <fullName evidence="1">Uncharacterized protein</fullName>
    </submittedName>
</protein>
<name>A0A644ZT19_9ZZZZ</name>
<accession>A0A644ZT19</accession>
<reference evidence="1" key="1">
    <citation type="submission" date="2019-08" db="EMBL/GenBank/DDBJ databases">
        <authorList>
            <person name="Kucharzyk K."/>
            <person name="Murdoch R.W."/>
            <person name="Higgins S."/>
            <person name="Loffler F."/>
        </authorList>
    </citation>
    <scope>NUCLEOTIDE SEQUENCE</scope>
</reference>
<evidence type="ECO:0000313" key="1">
    <source>
        <dbReference type="EMBL" id="MPM43041.1"/>
    </source>
</evidence>
<dbReference type="AlphaFoldDB" id="A0A644ZT19"/>
<organism evidence="1">
    <name type="scientific">bioreactor metagenome</name>
    <dbReference type="NCBI Taxonomy" id="1076179"/>
    <lineage>
        <taxon>unclassified sequences</taxon>
        <taxon>metagenomes</taxon>
        <taxon>ecological metagenomes</taxon>
    </lineage>
</organism>